<name>A0A9P1IPI5_9PELO</name>
<keyword evidence="4" id="KW-0862">Zinc</keyword>
<dbReference type="GO" id="GO:0003677">
    <property type="term" value="F:DNA binding"/>
    <property type="evidence" value="ECO:0007669"/>
    <property type="project" value="InterPro"/>
</dbReference>
<evidence type="ECO:0000256" key="2">
    <source>
        <dbReference type="ARBA" id="ARBA00022723"/>
    </source>
</evidence>
<evidence type="ECO:0000256" key="4">
    <source>
        <dbReference type="ARBA" id="ARBA00022833"/>
    </source>
</evidence>
<evidence type="ECO:0000256" key="5">
    <source>
        <dbReference type="ARBA" id="ARBA00023015"/>
    </source>
</evidence>
<evidence type="ECO:0000313" key="11">
    <source>
        <dbReference type="EMBL" id="CAI5448034.1"/>
    </source>
</evidence>
<evidence type="ECO:0000259" key="10">
    <source>
        <dbReference type="PROSITE" id="PS50808"/>
    </source>
</evidence>
<dbReference type="AlphaFoldDB" id="A0A9P1IPI5"/>
<evidence type="ECO:0000256" key="9">
    <source>
        <dbReference type="SAM" id="MobiDB-lite"/>
    </source>
</evidence>
<dbReference type="InterPro" id="IPR003656">
    <property type="entry name" value="Znf_BED"/>
</dbReference>
<keyword evidence="12" id="KW-1185">Reference proteome</keyword>
<evidence type="ECO:0000313" key="12">
    <source>
        <dbReference type="Proteomes" id="UP001152747"/>
    </source>
</evidence>
<comment type="caution">
    <text evidence="11">The sequence shown here is derived from an EMBL/GenBank/DDBJ whole genome shotgun (WGS) entry which is preliminary data.</text>
</comment>
<evidence type="ECO:0000256" key="3">
    <source>
        <dbReference type="ARBA" id="ARBA00022771"/>
    </source>
</evidence>
<comment type="subcellular location">
    <subcellularLocation>
        <location evidence="1">Nucleus</location>
    </subcellularLocation>
</comment>
<feature type="compositionally biased region" description="Low complexity" evidence="9">
    <location>
        <begin position="393"/>
        <end position="403"/>
    </location>
</feature>
<dbReference type="PANTHER" id="PTHR46481">
    <property type="entry name" value="ZINC FINGER BED DOMAIN-CONTAINING PROTEIN 4"/>
    <property type="match status" value="1"/>
</dbReference>
<feature type="domain" description="BED-type" evidence="10">
    <location>
        <begin position="83"/>
        <end position="136"/>
    </location>
</feature>
<dbReference type="SMART" id="SM00614">
    <property type="entry name" value="ZnF_BED"/>
    <property type="match status" value="1"/>
</dbReference>
<evidence type="ECO:0000256" key="7">
    <source>
        <dbReference type="ARBA" id="ARBA00023242"/>
    </source>
</evidence>
<feature type="compositionally biased region" description="Acidic residues" evidence="9">
    <location>
        <begin position="362"/>
        <end position="392"/>
    </location>
</feature>
<feature type="region of interest" description="Disordered" evidence="9">
    <location>
        <begin position="327"/>
        <end position="404"/>
    </location>
</feature>
<feature type="compositionally biased region" description="Low complexity" evidence="9">
    <location>
        <begin position="337"/>
        <end position="359"/>
    </location>
</feature>
<evidence type="ECO:0000256" key="8">
    <source>
        <dbReference type="PROSITE-ProRule" id="PRU00027"/>
    </source>
</evidence>
<proteinExistence type="predicted"/>
<dbReference type="GO" id="GO:0008270">
    <property type="term" value="F:zinc ion binding"/>
    <property type="evidence" value="ECO:0007669"/>
    <property type="project" value="UniProtKB-KW"/>
</dbReference>
<evidence type="ECO:0000256" key="1">
    <source>
        <dbReference type="ARBA" id="ARBA00004123"/>
    </source>
</evidence>
<gene>
    <name evidence="11" type="ORF">CAMP_LOCUS10671</name>
</gene>
<sequence>MQTPFAPPPPLAPLQMPSSIPNPFPNAFAAFASQIRTNQLQSLLQSQLAALHNHNNNSNTPQQNVRKVRNEYPIRKRVGGSTVKTAKVWRYFDELPTVEQAAECRICRKKIKATNSSTTGMIRHLRSCHGQEYQLVQEARQSSMIVKMEEKARAKLLREMNEKVTSLDGVKKEPQQSQQQPESQKSPSASSSASDTASSASSSHFTALIAPKAIKPTPTTMMIKSEVEEEPTDLSLKTSIPTPFFNVCSEMQKKIEEDHKIHMQIALMLLLDQQPAQTVDRPGFRSLIKFLLPFYQLPSGDIFQNAIVPQLLNHMKQQIAGIFQSSTTGPVLSSTSQQQQQQNQQVAQNLNGQHQNQNQEQKEEEDEDMEEEHEQEEEEEEVEIIEEEEDDTASSSSSTAPSTELDSFLNHIGQDSFGHDELLPLLSVVSNIFHYFSTRPQVQANLSMIIPPSSDPTLIQQIQFVLQNLEVISGYIRHTPDMHILPLSVTQETLLQKVDEHLRSI</sequence>
<feature type="compositionally biased region" description="Polar residues" evidence="9">
    <location>
        <begin position="327"/>
        <end position="336"/>
    </location>
</feature>
<keyword evidence="2" id="KW-0479">Metal-binding</keyword>
<organism evidence="11 12">
    <name type="scientific">Caenorhabditis angaria</name>
    <dbReference type="NCBI Taxonomy" id="860376"/>
    <lineage>
        <taxon>Eukaryota</taxon>
        <taxon>Metazoa</taxon>
        <taxon>Ecdysozoa</taxon>
        <taxon>Nematoda</taxon>
        <taxon>Chromadorea</taxon>
        <taxon>Rhabditida</taxon>
        <taxon>Rhabditina</taxon>
        <taxon>Rhabditomorpha</taxon>
        <taxon>Rhabditoidea</taxon>
        <taxon>Rhabditidae</taxon>
        <taxon>Peloderinae</taxon>
        <taxon>Caenorhabditis</taxon>
    </lineage>
</organism>
<dbReference type="PROSITE" id="PS50808">
    <property type="entry name" value="ZF_BED"/>
    <property type="match status" value="1"/>
</dbReference>
<dbReference type="OrthoDB" id="117690at2759"/>
<dbReference type="InterPro" id="IPR052035">
    <property type="entry name" value="ZnF_BED_domain_contain"/>
</dbReference>
<dbReference type="GO" id="GO:0005634">
    <property type="term" value="C:nucleus"/>
    <property type="evidence" value="ECO:0007669"/>
    <property type="project" value="UniProtKB-SubCell"/>
</dbReference>
<protein>
    <recommendedName>
        <fullName evidence="10">BED-type domain-containing protein</fullName>
    </recommendedName>
</protein>
<reference evidence="11" key="1">
    <citation type="submission" date="2022-11" db="EMBL/GenBank/DDBJ databases">
        <authorList>
            <person name="Kikuchi T."/>
        </authorList>
    </citation>
    <scope>NUCLEOTIDE SEQUENCE</scope>
    <source>
        <strain evidence="11">PS1010</strain>
    </source>
</reference>
<keyword evidence="3 8" id="KW-0863">Zinc-finger</keyword>
<accession>A0A9P1IPI5</accession>
<keyword evidence="5" id="KW-0805">Transcription regulation</keyword>
<feature type="region of interest" description="Disordered" evidence="9">
    <location>
        <begin position="164"/>
        <end position="203"/>
    </location>
</feature>
<keyword evidence="7" id="KW-0539">Nucleus</keyword>
<dbReference type="InterPro" id="IPR036236">
    <property type="entry name" value="Znf_C2H2_sf"/>
</dbReference>
<dbReference type="PANTHER" id="PTHR46481:SF10">
    <property type="entry name" value="ZINC FINGER BED DOMAIN-CONTAINING PROTEIN 39"/>
    <property type="match status" value="1"/>
</dbReference>
<evidence type="ECO:0000256" key="6">
    <source>
        <dbReference type="ARBA" id="ARBA00023163"/>
    </source>
</evidence>
<dbReference type="SUPFAM" id="SSF57667">
    <property type="entry name" value="beta-beta-alpha zinc fingers"/>
    <property type="match status" value="1"/>
</dbReference>
<dbReference type="GO" id="GO:0009791">
    <property type="term" value="P:post-embryonic development"/>
    <property type="evidence" value="ECO:0007669"/>
    <property type="project" value="UniProtKB-ARBA"/>
</dbReference>
<dbReference type="Proteomes" id="UP001152747">
    <property type="component" value="Unassembled WGS sequence"/>
</dbReference>
<keyword evidence="6" id="KW-0804">Transcription</keyword>
<feature type="compositionally biased region" description="Low complexity" evidence="9">
    <location>
        <begin position="175"/>
        <end position="203"/>
    </location>
</feature>
<dbReference type="Pfam" id="PF02892">
    <property type="entry name" value="zf-BED"/>
    <property type="match status" value="1"/>
</dbReference>
<dbReference type="EMBL" id="CANHGI010000004">
    <property type="protein sequence ID" value="CAI5448034.1"/>
    <property type="molecule type" value="Genomic_DNA"/>
</dbReference>